<evidence type="ECO:0000256" key="1">
    <source>
        <dbReference type="SAM" id="MobiDB-lite"/>
    </source>
</evidence>
<comment type="caution">
    <text evidence="2">The sequence shown here is derived from an EMBL/GenBank/DDBJ whole genome shotgun (WGS) entry which is preliminary data.</text>
</comment>
<dbReference type="SUPFAM" id="SSF56091">
    <property type="entry name" value="DNA ligase/mRNA capping enzyme, catalytic domain"/>
    <property type="match status" value="1"/>
</dbReference>
<dbReference type="EMBL" id="JACIBV010000003">
    <property type="protein sequence ID" value="MBB3734091.1"/>
    <property type="molecule type" value="Genomic_DNA"/>
</dbReference>
<feature type="region of interest" description="Disordered" evidence="1">
    <location>
        <begin position="55"/>
        <end position="75"/>
    </location>
</feature>
<accession>A0A7W5YE45</accession>
<dbReference type="Gene3D" id="1.10.287.610">
    <property type="entry name" value="Helix hairpin bin"/>
    <property type="match status" value="1"/>
</dbReference>
<evidence type="ECO:0000313" key="2">
    <source>
        <dbReference type="EMBL" id="MBB3734091.1"/>
    </source>
</evidence>
<dbReference type="Proteomes" id="UP000579945">
    <property type="component" value="Unassembled WGS sequence"/>
</dbReference>
<organism evidence="2 3">
    <name type="scientific">Nonomuraea dietziae</name>
    <dbReference type="NCBI Taxonomy" id="65515"/>
    <lineage>
        <taxon>Bacteria</taxon>
        <taxon>Bacillati</taxon>
        <taxon>Actinomycetota</taxon>
        <taxon>Actinomycetes</taxon>
        <taxon>Streptosporangiales</taxon>
        <taxon>Streptosporangiaceae</taxon>
        <taxon>Nonomuraea</taxon>
    </lineage>
</organism>
<evidence type="ECO:0000313" key="3">
    <source>
        <dbReference type="Proteomes" id="UP000579945"/>
    </source>
</evidence>
<proteinExistence type="predicted"/>
<sequence>MNAPLTAIADESAYTEAVQLALDAAAAYYADGTSTLDDNAYDRLVRGIAAYEDAHPDQVLPTTRRSQHQHDRTWR</sequence>
<name>A0A7W5YE45_9ACTN</name>
<dbReference type="AlphaFoldDB" id="A0A7W5YE45"/>
<dbReference type="GO" id="GO:0016874">
    <property type="term" value="F:ligase activity"/>
    <property type="evidence" value="ECO:0007669"/>
    <property type="project" value="UniProtKB-KW"/>
</dbReference>
<gene>
    <name evidence="2" type="ORF">FHR33_010044</name>
</gene>
<dbReference type="RefSeq" id="WP_183663140.1">
    <property type="nucleotide sequence ID" value="NZ_BAAAXX010000004.1"/>
</dbReference>
<reference evidence="2 3" key="1">
    <citation type="submission" date="2020-08" db="EMBL/GenBank/DDBJ databases">
        <title>Sequencing the genomes of 1000 actinobacteria strains.</title>
        <authorList>
            <person name="Klenk H.-P."/>
        </authorList>
    </citation>
    <scope>NUCLEOTIDE SEQUENCE [LARGE SCALE GENOMIC DNA]</scope>
    <source>
        <strain evidence="2 3">DSM 44320</strain>
    </source>
</reference>
<protein>
    <submittedName>
        <fullName evidence="2">NAD-dependent DNA ligase</fullName>
    </submittedName>
</protein>
<dbReference type="GeneID" id="95395974"/>
<keyword evidence="2" id="KW-0436">Ligase</keyword>
<keyword evidence="3" id="KW-1185">Reference proteome</keyword>